<dbReference type="Pfam" id="PF09439">
    <property type="entry name" value="SRPRB"/>
    <property type="match status" value="1"/>
</dbReference>
<name>A0ABR2W7J6_9FUNG</name>
<sequence>MELSTLILIVVALVTIAAIGFLSTGGASQLLKKGKKNDAFLLLGLADSGKTSLYCNLRFGKVPSTCTSMTENDGYVELKDSSDVPITKAPIHVVDVPGHEKLRFKFADYMPITRGVIFVIDSTSVNKFKHAIADYLYDVLANKHTIRAEIPVLVACNKCELLTAFRKEKIQEIFEAEIDRIRVTRGAALETHDSADGGEITEFLGFEDQKFQFDHLTNLVTFAECSVEQEKTEEITNWIADTMEN</sequence>
<evidence type="ECO:0000313" key="13">
    <source>
        <dbReference type="Proteomes" id="UP001479436"/>
    </source>
</evidence>
<keyword evidence="13" id="KW-1185">Reference proteome</keyword>
<dbReference type="InterPro" id="IPR019009">
    <property type="entry name" value="SRP_receptor_beta_su"/>
</dbReference>
<keyword evidence="6" id="KW-0256">Endoplasmic reticulum</keyword>
<evidence type="ECO:0000256" key="2">
    <source>
        <dbReference type="ARBA" id="ARBA00005619"/>
    </source>
</evidence>
<evidence type="ECO:0000256" key="10">
    <source>
        <dbReference type="ARBA" id="ARBA00023170"/>
    </source>
</evidence>
<protein>
    <recommendedName>
        <fullName evidence="3">Signal recognition particle receptor subunit beta</fullName>
    </recommendedName>
</protein>
<keyword evidence="10" id="KW-0675">Receptor</keyword>
<evidence type="ECO:0000256" key="7">
    <source>
        <dbReference type="ARBA" id="ARBA00022989"/>
    </source>
</evidence>
<comment type="caution">
    <text evidence="12">The sequence shown here is derived from an EMBL/GenBank/DDBJ whole genome shotgun (WGS) entry which is preliminary data.</text>
</comment>
<keyword evidence="8" id="KW-0342">GTP-binding</keyword>
<evidence type="ECO:0000256" key="6">
    <source>
        <dbReference type="ARBA" id="ARBA00022824"/>
    </source>
</evidence>
<evidence type="ECO:0000256" key="4">
    <source>
        <dbReference type="ARBA" id="ARBA00022692"/>
    </source>
</evidence>
<keyword evidence="5" id="KW-0547">Nucleotide-binding</keyword>
<accession>A0ABR2W7J6</accession>
<evidence type="ECO:0000256" key="8">
    <source>
        <dbReference type="ARBA" id="ARBA00023134"/>
    </source>
</evidence>
<comment type="subcellular location">
    <subcellularLocation>
        <location evidence="1">Endoplasmic reticulum membrane</location>
        <topology evidence="1">Single-pass membrane protein</topology>
    </subcellularLocation>
</comment>
<dbReference type="InterPro" id="IPR024156">
    <property type="entry name" value="Small_GTPase_ARF"/>
</dbReference>
<reference evidence="12 13" key="1">
    <citation type="submission" date="2023-04" db="EMBL/GenBank/DDBJ databases">
        <title>Genome of Basidiobolus ranarum AG-B5.</title>
        <authorList>
            <person name="Stajich J.E."/>
            <person name="Carter-House D."/>
            <person name="Gryganskyi A."/>
        </authorList>
    </citation>
    <scope>NUCLEOTIDE SEQUENCE [LARGE SCALE GENOMIC DNA]</scope>
    <source>
        <strain evidence="12 13">AG-B5</strain>
    </source>
</reference>
<evidence type="ECO:0000256" key="3">
    <source>
        <dbReference type="ARBA" id="ARBA00020256"/>
    </source>
</evidence>
<dbReference type="SMART" id="SM00177">
    <property type="entry name" value="ARF"/>
    <property type="match status" value="1"/>
</dbReference>
<feature type="transmembrane region" description="Helical" evidence="11">
    <location>
        <begin position="6"/>
        <end position="27"/>
    </location>
</feature>
<dbReference type="EMBL" id="JASJQH010006958">
    <property type="protein sequence ID" value="KAK9722108.1"/>
    <property type="molecule type" value="Genomic_DNA"/>
</dbReference>
<dbReference type="CDD" id="cd04105">
    <property type="entry name" value="SR_beta"/>
    <property type="match status" value="1"/>
</dbReference>
<keyword evidence="4 11" id="KW-0812">Transmembrane</keyword>
<keyword evidence="9 11" id="KW-0472">Membrane</keyword>
<evidence type="ECO:0000256" key="1">
    <source>
        <dbReference type="ARBA" id="ARBA00004389"/>
    </source>
</evidence>
<proteinExistence type="inferred from homology"/>
<evidence type="ECO:0000256" key="9">
    <source>
        <dbReference type="ARBA" id="ARBA00023136"/>
    </source>
</evidence>
<organism evidence="12 13">
    <name type="scientific">Basidiobolus ranarum</name>
    <dbReference type="NCBI Taxonomy" id="34480"/>
    <lineage>
        <taxon>Eukaryota</taxon>
        <taxon>Fungi</taxon>
        <taxon>Fungi incertae sedis</taxon>
        <taxon>Zoopagomycota</taxon>
        <taxon>Entomophthoromycotina</taxon>
        <taxon>Basidiobolomycetes</taxon>
        <taxon>Basidiobolales</taxon>
        <taxon>Basidiobolaceae</taxon>
        <taxon>Basidiobolus</taxon>
    </lineage>
</organism>
<dbReference type="Proteomes" id="UP001479436">
    <property type="component" value="Unassembled WGS sequence"/>
</dbReference>
<comment type="similarity">
    <text evidence="2">Belongs to the SRP receptor beta subunit family.</text>
</comment>
<dbReference type="Gene3D" id="3.40.50.300">
    <property type="entry name" value="P-loop containing nucleotide triphosphate hydrolases"/>
    <property type="match status" value="1"/>
</dbReference>
<dbReference type="InterPro" id="IPR027417">
    <property type="entry name" value="P-loop_NTPase"/>
</dbReference>
<dbReference type="PROSITE" id="PS51417">
    <property type="entry name" value="ARF"/>
    <property type="match status" value="1"/>
</dbReference>
<keyword evidence="7 11" id="KW-1133">Transmembrane helix</keyword>
<evidence type="ECO:0000256" key="11">
    <source>
        <dbReference type="SAM" id="Phobius"/>
    </source>
</evidence>
<evidence type="ECO:0000256" key="5">
    <source>
        <dbReference type="ARBA" id="ARBA00022741"/>
    </source>
</evidence>
<dbReference type="SUPFAM" id="SSF52540">
    <property type="entry name" value="P-loop containing nucleoside triphosphate hydrolases"/>
    <property type="match status" value="1"/>
</dbReference>
<dbReference type="PANTHER" id="PTHR45909">
    <property type="entry name" value="ADP-RIBOSYLATION FACTOR-RELATED PROTEIN 1"/>
    <property type="match status" value="1"/>
</dbReference>
<gene>
    <name evidence="12" type="ORF">K7432_002918</name>
</gene>
<evidence type="ECO:0000313" key="12">
    <source>
        <dbReference type="EMBL" id="KAK9722108.1"/>
    </source>
</evidence>
<dbReference type="PANTHER" id="PTHR45909:SF1">
    <property type="entry name" value="ADP-RIBOSYLATION FACTOR-RELATED PROTEIN 1"/>
    <property type="match status" value="1"/>
</dbReference>